<proteinExistence type="predicted"/>
<name>A0A0C9Z9N4_9AGAM</name>
<keyword evidence="2" id="KW-1185">Reference proteome</keyword>
<organism evidence="1 2">
    <name type="scientific">Pisolithus microcarpus 441</name>
    <dbReference type="NCBI Taxonomy" id="765257"/>
    <lineage>
        <taxon>Eukaryota</taxon>
        <taxon>Fungi</taxon>
        <taxon>Dikarya</taxon>
        <taxon>Basidiomycota</taxon>
        <taxon>Agaricomycotina</taxon>
        <taxon>Agaricomycetes</taxon>
        <taxon>Agaricomycetidae</taxon>
        <taxon>Boletales</taxon>
        <taxon>Sclerodermatineae</taxon>
        <taxon>Pisolithaceae</taxon>
        <taxon>Pisolithus</taxon>
    </lineage>
</organism>
<gene>
    <name evidence="1" type="ORF">PISMIDRAFT_676470</name>
</gene>
<reference evidence="2" key="2">
    <citation type="submission" date="2015-01" db="EMBL/GenBank/DDBJ databases">
        <title>Evolutionary Origins and Diversification of the Mycorrhizal Mutualists.</title>
        <authorList>
            <consortium name="DOE Joint Genome Institute"/>
            <consortium name="Mycorrhizal Genomics Consortium"/>
            <person name="Kohler A."/>
            <person name="Kuo A."/>
            <person name="Nagy L.G."/>
            <person name="Floudas D."/>
            <person name="Copeland A."/>
            <person name="Barry K.W."/>
            <person name="Cichocki N."/>
            <person name="Veneault-Fourrey C."/>
            <person name="LaButti K."/>
            <person name="Lindquist E.A."/>
            <person name="Lipzen A."/>
            <person name="Lundell T."/>
            <person name="Morin E."/>
            <person name="Murat C."/>
            <person name="Riley R."/>
            <person name="Ohm R."/>
            <person name="Sun H."/>
            <person name="Tunlid A."/>
            <person name="Henrissat B."/>
            <person name="Grigoriev I.V."/>
            <person name="Hibbett D.S."/>
            <person name="Martin F."/>
        </authorList>
    </citation>
    <scope>NUCLEOTIDE SEQUENCE [LARGE SCALE GENOMIC DNA]</scope>
    <source>
        <strain evidence="2">441</strain>
    </source>
</reference>
<sequence>MERAISRSRRHWYGIFAVATSHGSGRGVHLAIRGSLEENERVMPIHLSVQKRAYLPEILSNAWTTKHTRMLWLALESELGCCRKQLSQVFHMVTFQ</sequence>
<accession>A0A0C9Z9N4</accession>
<dbReference type="Proteomes" id="UP000054018">
    <property type="component" value="Unassembled WGS sequence"/>
</dbReference>
<protein>
    <submittedName>
        <fullName evidence="1">Uncharacterized protein</fullName>
    </submittedName>
</protein>
<dbReference type="EMBL" id="KN833704">
    <property type="protein sequence ID" value="KIK25956.1"/>
    <property type="molecule type" value="Genomic_DNA"/>
</dbReference>
<dbReference type="AlphaFoldDB" id="A0A0C9Z9N4"/>
<evidence type="ECO:0000313" key="1">
    <source>
        <dbReference type="EMBL" id="KIK25956.1"/>
    </source>
</evidence>
<reference evidence="1 2" key="1">
    <citation type="submission" date="2014-04" db="EMBL/GenBank/DDBJ databases">
        <authorList>
            <consortium name="DOE Joint Genome Institute"/>
            <person name="Kuo A."/>
            <person name="Kohler A."/>
            <person name="Costa M.D."/>
            <person name="Nagy L.G."/>
            <person name="Floudas D."/>
            <person name="Copeland A."/>
            <person name="Barry K.W."/>
            <person name="Cichocki N."/>
            <person name="Veneault-Fourrey C."/>
            <person name="LaButti K."/>
            <person name="Lindquist E.A."/>
            <person name="Lipzen A."/>
            <person name="Lundell T."/>
            <person name="Morin E."/>
            <person name="Murat C."/>
            <person name="Sun H."/>
            <person name="Tunlid A."/>
            <person name="Henrissat B."/>
            <person name="Grigoriev I.V."/>
            <person name="Hibbett D.S."/>
            <person name="Martin F."/>
            <person name="Nordberg H.P."/>
            <person name="Cantor M.N."/>
            <person name="Hua S.X."/>
        </authorList>
    </citation>
    <scope>NUCLEOTIDE SEQUENCE [LARGE SCALE GENOMIC DNA]</scope>
    <source>
        <strain evidence="1 2">441</strain>
    </source>
</reference>
<dbReference type="HOGENOM" id="CLU_2360529_0_0_1"/>
<evidence type="ECO:0000313" key="2">
    <source>
        <dbReference type="Proteomes" id="UP000054018"/>
    </source>
</evidence>